<name>A0ABU6J4D4_9BURK</name>
<dbReference type="RefSeq" id="WP_326505045.1">
    <property type="nucleotide sequence ID" value="NZ_JAWIIV010000002.1"/>
</dbReference>
<dbReference type="Proteomes" id="UP001352263">
    <property type="component" value="Unassembled WGS sequence"/>
</dbReference>
<dbReference type="EMBL" id="JAWIIV010000002">
    <property type="protein sequence ID" value="MEC4718296.1"/>
    <property type="molecule type" value="Genomic_DNA"/>
</dbReference>
<sequence length="907" mass="102401">MIAVRPDPNGDAIRLTNAKNISLKLARDIASGVGLYMENPSRWKWSPATVRTALSNLMPVIGDVVRNLPLALKDSVCENGLDAFDNEHAWAQMIGTIHRSIERKTRRGQTISTLHKLISFHRHTPDASPPCRLLLRSGHSDISELYRVSPEFLLDYKRLIQTYDEVGNVETSGMWLKHQTYSQLSLIIDDPHARNWLATEGFDAFSTHPRLLEMAEQHRTWQQVSSLVSLLSLHDPGRWKRKTVEVLGHAADLTELWMLSEHIFLDIERFATEINKRKPTELLPTTVRDLLTKIQRDLPRILALLPAVSQQDIKQRGFIAFTENGSQLLLLAVQSPDVDLRMVTPIKEVIDALFPHAKRNLKEMLPFQLAFENEYSARPTFCDYGLIHDISLALYDDLVRLLAEVKASLAGKPFNMVTVYHHYIQLKAVMVLFREEIEYNSSHDLRLMGMNAFNLPGGKLQKTIFSLLQSAARTGVVTTRTAYTYKTSVVWFLDQFGFGIIDAYPITVSRTEKHLKRLNTDDFYSAEQCRELAYHIESLLAGEAVVGEHRIALILARILLKTGWNLTPTLGIESGDIIRTSTPLNPNGTVAVVLRKARASYQSDAYTFEAPETNVIAMRSAVVDLMHVQDELTAGLRASLPDGHPYKSYIFLIERRGAVQRLSMAATKAVTEMLAKRGCSLTFDSKKIRKGGVNHLYRQVQKDLYDYESAAKHDFKTFEASYLRIDENQSRYTLGKAVDIMGKYFTRKEIAPEIVIVTDQTLLLQHTPTGECASVGNDAEAKRYGVEHKQLHAERGIATTFCADFLSCIWCKFFRLVADAEHVWKLLSYRDYVLLSMESTALEGDATDDQQTHIDILKARITEMLGRLDALMPGVVKKGEALLAKNGMHPDWSYALVDAPLHTSGKS</sequence>
<accession>A0ABU6J4D4</accession>
<comment type="caution">
    <text evidence="1">The sequence shown here is derived from an EMBL/GenBank/DDBJ whole genome shotgun (WGS) entry which is preliminary data.</text>
</comment>
<reference evidence="1 2" key="1">
    <citation type="submission" date="2023-10" db="EMBL/GenBank/DDBJ databases">
        <title>Noviherbaspirillum sp. CPCC 100848 genome assembly.</title>
        <authorList>
            <person name="Li X.Y."/>
            <person name="Fang X.M."/>
        </authorList>
    </citation>
    <scope>NUCLEOTIDE SEQUENCE [LARGE SCALE GENOMIC DNA]</scope>
    <source>
        <strain evidence="1 2">CPCC 100848</strain>
    </source>
</reference>
<evidence type="ECO:0008006" key="3">
    <source>
        <dbReference type="Google" id="ProtNLM"/>
    </source>
</evidence>
<evidence type="ECO:0000313" key="2">
    <source>
        <dbReference type="Proteomes" id="UP001352263"/>
    </source>
</evidence>
<proteinExistence type="predicted"/>
<keyword evidence="2" id="KW-1185">Reference proteome</keyword>
<gene>
    <name evidence="1" type="ORF">RY831_03990</name>
</gene>
<evidence type="ECO:0000313" key="1">
    <source>
        <dbReference type="EMBL" id="MEC4718296.1"/>
    </source>
</evidence>
<protein>
    <recommendedName>
        <fullName evidence="3">Tyr recombinase domain-containing protein</fullName>
    </recommendedName>
</protein>
<organism evidence="1 2">
    <name type="scientific">Noviherbaspirillum album</name>
    <dbReference type="NCBI Taxonomy" id="3080276"/>
    <lineage>
        <taxon>Bacteria</taxon>
        <taxon>Pseudomonadati</taxon>
        <taxon>Pseudomonadota</taxon>
        <taxon>Betaproteobacteria</taxon>
        <taxon>Burkholderiales</taxon>
        <taxon>Oxalobacteraceae</taxon>
        <taxon>Noviherbaspirillum</taxon>
    </lineage>
</organism>